<dbReference type="RefSeq" id="XP_017785729.1">
    <property type="nucleotide sequence ID" value="XM_017930240.1"/>
</dbReference>
<dbReference type="PANTHER" id="PTHR10380:SF192">
    <property type="entry name" value="GEO02312P1"/>
    <property type="match status" value="1"/>
</dbReference>
<evidence type="ECO:0000256" key="1">
    <source>
        <dbReference type="PROSITE-ProRule" id="PRU00497"/>
    </source>
</evidence>
<evidence type="ECO:0000313" key="4">
    <source>
        <dbReference type="Proteomes" id="UP000695000"/>
    </source>
</evidence>
<keyword evidence="1" id="KW-0193">Cuticle</keyword>
<protein>
    <submittedName>
        <fullName evidence="5">Endocuticle structural glycoprotein SgAbd-5-like</fullName>
    </submittedName>
</protein>
<dbReference type="InterPro" id="IPR050468">
    <property type="entry name" value="Cuticle_Struct_Prot"/>
</dbReference>
<feature type="region of interest" description="Disordered" evidence="2">
    <location>
        <begin position="105"/>
        <end position="140"/>
    </location>
</feature>
<gene>
    <name evidence="5" type="primary">LOC108568892</name>
</gene>
<evidence type="ECO:0000256" key="3">
    <source>
        <dbReference type="SAM" id="SignalP"/>
    </source>
</evidence>
<keyword evidence="4" id="KW-1185">Reference proteome</keyword>
<dbReference type="Pfam" id="PF00379">
    <property type="entry name" value="Chitin_bind_4"/>
    <property type="match status" value="1"/>
</dbReference>
<dbReference type="Proteomes" id="UP000695000">
    <property type="component" value="Unplaced"/>
</dbReference>
<dbReference type="InterPro" id="IPR000618">
    <property type="entry name" value="Insect_cuticle"/>
</dbReference>
<accession>A0ABM1NFX9</accession>
<feature type="signal peptide" evidence="3">
    <location>
        <begin position="1"/>
        <end position="22"/>
    </location>
</feature>
<dbReference type="PANTHER" id="PTHR10380">
    <property type="entry name" value="CUTICLE PROTEIN"/>
    <property type="match status" value="1"/>
</dbReference>
<evidence type="ECO:0000313" key="5">
    <source>
        <dbReference type="RefSeq" id="XP_017785729.1"/>
    </source>
</evidence>
<dbReference type="PROSITE" id="PS51155">
    <property type="entry name" value="CHIT_BIND_RR_2"/>
    <property type="match status" value="1"/>
</dbReference>
<keyword evidence="3" id="KW-0732">Signal</keyword>
<feature type="chain" id="PRO_5045471586" evidence="3">
    <location>
        <begin position="23"/>
        <end position="154"/>
    </location>
</feature>
<reference evidence="5" key="1">
    <citation type="submission" date="2025-08" db="UniProtKB">
        <authorList>
            <consortium name="RefSeq"/>
        </authorList>
    </citation>
    <scope>IDENTIFICATION</scope>
    <source>
        <tissue evidence="5">Whole Larva</tissue>
    </source>
</reference>
<name>A0ABM1NFX9_NICVS</name>
<proteinExistence type="predicted"/>
<sequence length="154" mass="16777">MLLNSPPQKTLCALLLIACVHGRPQGDKDAKVLTSEYKQEIPGSYRYKYETSNGIEHSEIGEMQQTNLNQKSLSKKGYFSYRGLDNILYTITYVADDKGFRPTTHIGGPVDPVQSSYTTVLPSDKNALGSDDEDDDDDRIGSTLIISLGGGGVG</sequence>
<evidence type="ECO:0000256" key="2">
    <source>
        <dbReference type="SAM" id="MobiDB-lite"/>
    </source>
</evidence>
<organism evidence="4 5">
    <name type="scientific">Nicrophorus vespilloides</name>
    <name type="common">Boreal carrion beetle</name>
    <dbReference type="NCBI Taxonomy" id="110193"/>
    <lineage>
        <taxon>Eukaryota</taxon>
        <taxon>Metazoa</taxon>
        <taxon>Ecdysozoa</taxon>
        <taxon>Arthropoda</taxon>
        <taxon>Hexapoda</taxon>
        <taxon>Insecta</taxon>
        <taxon>Pterygota</taxon>
        <taxon>Neoptera</taxon>
        <taxon>Endopterygota</taxon>
        <taxon>Coleoptera</taxon>
        <taxon>Polyphaga</taxon>
        <taxon>Staphyliniformia</taxon>
        <taxon>Silphidae</taxon>
        <taxon>Nicrophorinae</taxon>
        <taxon>Nicrophorus</taxon>
    </lineage>
</organism>
<dbReference type="GeneID" id="108568892"/>